<dbReference type="GO" id="GO:0005886">
    <property type="term" value="C:plasma membrane"/>
    <property type="evidence" value="ECO:0007669"/>
    <property type="project" value="UniProtKB-SubCell"/>
</dbReference>
<evidence type="ECO:0000256" key="8">
    <source>
        <dbReference type="ARBA" id="ARBA00022982"/>
    </source>
</evidence>
<dbReference type="PANTHER" id="PTHR30529:SF1">
    <property type="entry name" value="CYTOCHROME B561 HOMOLOG 2"/>
    <property type="match status" value="1"/>
</dbReference>
<keyword evidence="16" id="KW-1185">Reference proteome</keyword>
<dbReference type="GO" id="GO:0009055">
    <property type="term" value="F:electron transfer activity"/>
    <property type="evidence" value="ECO:0007669"/>
    <property type="project" value="InterPro"/>
</dbReference>
<keyword evidence="9 13" id="KW-1133">Transmembrane helix</keyword>
<keyword evidence="7" id="KW-0479">Metal-binding</keyword>
<dbReference type="GO" id="GO:0022904">
    <property type="term" value="P:respiratory electron transport chain"/>
    <property type="evidence" value="ECO:0007669"/>
    <property type="project" value="InterPro"/>
</dbReference>
<dbReference type="InterPro" id="IPR016174">
    <property type="entry name" value="Di-haem_cyt_TM"/>
</dbReference>
<keyword evidence="4" id="KW-1003">Cell membrane</keyword>
<feature type="transmembrane region" description="Helical" evidence="13">
    <location>
        <begin position="54"/>
        <end position="71"/>
    </location>
</feature>
<keyword evidence="8" id="KW-0249">Electron transport</keyword>
<name>A0A1H9RC62_9GAMM</name>
<evidence type="ECO:0000256" key="11">
    <source>
        <dbReference type="ARBA" id="ARBA00023136"/>
    </source>
</evidence>
<evidence type="ECO:0000256" key="5">
    <source>
        <dbReference type="ARBA" id="ARBA00022617"/>
    </source>
</evidence>
<comment type="subcellular location">
    <subcellularLocation>
        <location evidence="2">Cell membrane</location>
        <topology evidence="2">Multi-pass membrane protein</topology>
    </subcellularLocation>
</comment>
<dbReference type="InterPro" id="IPR011577">
    <property type="entry name" value="Cyt_b561_bac/Ni-Hgenase"/>
</dbReference>
<dbReference type="STRING" id="416874.SAMN04487958_102319"/>
<dbReference type="RefSeq" id="WP_085920393.1">
    <property type="nucleotide sequence ID" value="NZ_FOGS01000002.1"/>
</dbReference>
<evidence type="ECO:0000256" key="10">
    <source>
        <dbReference type="ARBA" id="ARBA00023004"/>
    </source>
</evidence>
<dbReference type="SUPFAM" id="SSF81342">
    <property type="entry name" value="Transmembrane di-heme cytochromes"/>
    <property type="match status" value="1"/>
</dbReference>
<keyword evidence="6 13" id="KW-0812">Transmembrane</keyword>
<evidence type="ECO:0000256" key="13">
    <source>
        <dbReference type="SAM" id="Phobius"/>
    </source>
</evidence>
<accession>A0A1H9RC62</accession>
<evidence type="ECO:0000256" key="3">
    <source>
        <dbReference type="ARBA" id="ARBA00022448"/>
    </source>
</evidence>
<dbReference type="Gene3D" id="1.20.950.20">
    <property type="entry name" value="Transmembrane di-heme cytochromes, Chain C"/>
    <property type="match status" value="1"/>
</dbReference>
<sequence length="171" mass="18980">MAINDSQKYYGSVSRLLHWITALLVTLQLASAYMNNWQPGNAFSQLFQPWHATVGFMILALVGLRIVWLLFQIRNRPPHQGKAVLIGHLSIYALLVAAPVSGLLQGFGIRLFDHLVSKGIGTPFAEASQAIHGPIAYLLTVLIAGHVFMALFHHWVHRDGTLYRMVGQAKS</sequence>
<dbReference type="InterPro" id="IPR052168">
    <property type="entry name" value="Cytochrome_b561_oxidase"/>
</dbReference>
<keyword evidence="3" id="KW-0813">Transport</keyword>
<feature type="domain" description="Cytochrome b561 bacterial/Ni-hydrogenase" evidence="14">
    <location>
        <begin position="10"/>
        <end position="167"/>
    </location>
</feature>
<protein>
    <submittedName>
        <fullName evidence="15">Cytochrome b561</fullName>
    </submittedName>
</protein>
<evidence type="ECO:0000313" key="15">
    <source>
        <dbReference type="EMBL" id="SER70217.1"/>
    </source>
</evidence>
<comment type="similarity">
    <text evidence="12">Belongs to the cytochrome b561 family.</text>
</comment>
<feature type="transmembrane region" description="Helical" evidence="13">
    <location>
        <begin position="16"/>
        <end position="34"/>
    </location>
</feature>
<evidence type="ECO:0000256" key="7">
    <source>
        <dbReference type="ARBA" id="ARBA00022723"/>
    </source>
</evidence>
<gene>
    <name evidence="15" type="ORF">SAMN04487958_102319</name>
</gene>
<dbReference type="Pfam" id="PF01292">
    <property type="entry name" value="Ni_hydr_CYTB"/>
    <property type="match status" value="1"/>
</dbReference>
<feature type="transmembrane region" description="Helical" evidence="13">
    <location>
        <begin position="135"/>
        <end position="156"/>
    </location>
</feature>
<dbReference type="Proteomes" id="UP000198505">
    <property type="component" value="Unassembled WGS sequence"/>
</dbReference>
<dbReference type="GO" id="GO:0020037">
    <property type="term" value="F:heme binding"/>
    <property type="evidence" value="ECO:0007669"/>
    <property type="project" value="TreeGrafter"/>
</dbReference>
<evidence type="ECO:0000256" key="9">
    <source>
        <dbReference type="ARBA" id="ARBA00022989"/>
    </source>
</evidence>
<evidence type="ECO:0000256" key="2">
    <source>
        <dbReference type="ARBA" id="ARBA00004651"/>
    </source>
</evidence>
<evidence type="ECO:0000259" key="14">
    <source>
        <dbReference type="Pfam" id="PF01292"/>
    </source>
</evidence>
<dbReference type="GO" id="GO:0046872">
    <property type="term" value="F:metal ion binding"/>
    <property type="evidence" value="ECO:0007669"/>
    <property type="project" value="UniProtKB-KW"/>
</dbReference>
<organism evidence="15 16">
    <name type="scientific">Vreelandella subterranea</name>
    <dbReference type="NCBI Taxonomy" id="416874"/>
    <lineage>
        <taxon>Bacteria</taxon>
        <taxon>Pseudomonadati</taxon>
        <taxon>Pseudomonadota</taxon>
        <taxon>Gammaproteobacteria</taxon>
        <taxon>Oceanospirillales</taxon>
        <taxon>Halomonadaceae</taxon>
        <taxon>Vreelandella</taxon>
    </lineage>
</organism>
<keyword evidence="10" id="KW-0408">Iron</keyword>
<evidence type="ECO:0000256" key="12">
    <source>
        <dbReference type="ARBA" id="ARBA00037975"/>
    </source>
</evidence>
<dbReference type="AlphaFoldDB" id="A0A1H9RC62"/>
<dbReference type="EMBL" id="FOGS01000002">
    <property type="protein sequence ID" value="SER70217.1"/>
    <property type="molecule type" value="Genomic_DNA"/>
</dbReference>
<dbReference type="PANTHER" id="PTHR30529">
    <property type="entry name" value="CYTOCHROME B561"/>
    <property type="match status" value="1"/>
</dbReference>
<keyword evidence="5" id="KW-0349">Heme</keyword>
<keyword evidence="11 13" id="KW-0472">Membrane</keyword>
<proteinExistence type="inferred from homology"/>
<feature type="transmembrane region" description="Helical" evidence="13">
    <location>
        <begin position="83"/>
        <end position="104"/>
    </location>
</feature>
<comment type="cofactor">
    <cofactor evidence="1">
        <name>heme b</name>
        <dbReference type="ChEBI" id="CHEBI:60344"/>
    </cofactor>
</comment>
<evidence type="ECO:0000256" key="4">
    <source>
        <dbReference type="ARBA" id="ARBA00022475"/>
    </source>
</evidence>
<evidence type="ECO:0000256" key="6">
    <source>
        <dbReference type="ARBA" id="ARBA00022692"/>
    </source>
</evidence>
<evidence type="ECO:0000313" key="16">
    <source>
        <dbReference type="Proteomes" id="UP000198505"/>
    </source>
</evidence>
<evidence type="ECO:0000256" key="1">
    <source>
        <dbReference type="ARBA" id="ARBA00001970"/>
    </source>
</evidence>
<reference evidence="16" key="1">
    <citation type="submission" date="2016-10" db="EMBL/GenBank/DDBJ databases">
        <authorList>
            <person name="Varghese N."/>
            <person name="Submissions S."/>
        </authorList>
    </citation>
    <scope>NUCLEOTIDE SEQUENCE [LARGE SCALE GENOMIC DNA]</scope>
    <source>
        <strain evidence="16">CGMCC 1.6495</strain>
    </source>
</reference>